<dbReference type="InterPro" id="IPR045931">
    <property type="entry name" value="DUF6350"/>
</dbReference>
<feature type="transmembrane region" description="Helical" evidence="1">
    <location>
        <begin position="352"/>
        <end position="373"/>
    </location>
</feature>
<feature type="transmembrane region" description="Helical" evidence="1">
    <location>
        <begin position="285"/>
        <end position="304"/>
    </location>
</feature>
<organism evidence="2 3">
    <name type="scientific">Brevibacterium daeguense</name>
    <dbReference type="NCBI Taxonomy" id="909936"/>
    <lineage>
        <taxon>Bacteria</taxon>
        <taxon>Bacillati</taxon>
        <taxon>Actinomycetota</taxon>
        <taxon>Actinomycetes</taxon>
        <taxon>Micrococcales</taxon>
        <taxon>Brevibacteriaceae</taxon>
        <taxon>Brevibacterium</taxon>
    </lineage>
</organism>
<protein>
    <submittedName>
        <fullName evidence="2">Uncharacterized protein</fullName>
    </submittedName>
</protein>
<keyword evidence="1" id="KW-0812">Transmembrane</keyword>
<keyword evidence="3" id="KW-1185">Reference proteome</keyword>
<feature type="transmembrane region" description="Helical" evidence="1">
    <location>
        <begin position="316"/>
        <end position="340"/>
    </location>
</feature>
<name>A0ABP8EM43_9MICO</name>
<feature type="transmembrane region" description="Helical" evidence="1">
    <location>
        <begin position="108"/>
        <end position="130"/>
    </location>
</feature>
<gene>
    <name evidence="2" type="ORF">GCM10022261_26000</name>
</gene>
<reference evidence="3" key="1">
    <citation type="journal article" date="2019" name="Int. J. Syst. Evol. Microbiol.">
        <title>The Global Catalogue of Microorganisms (GCM) 10K type strain sequencing project: providing services to taxonomists for standard genome sequencing and annotation.</title>
        <authorList>
            <consortium name="The Broad Institute Genomics Platform"/>
            <consortium name="The Broad Institute Genome Sequencing Center for Infectious Disease"/>
            <person name="Wu L."/>
            <person name="Ma J."/>
        </authorList>
    </citation>
    <scope>NUCLEOTIDE SEQUENCE [LARGE SCALE GENOMIC DNA]</scope>
    <source>
        <strain evidence="3">JCM 17458</strain>
    </source>
</reference>
<evidence type="ECO:0000313" key="2">
    <source>
        <dbReference type="EMBL" id="GAA4285069.1"/>
    </source>
</evidence>
<evidence type="ECO:0000256" key="1">
    <source>
        <dbReference type="SAM" id="Phobius"/>
    </source>
</evidence>
<accession>A0ABP8EM43</accession>
<evidence type="ECO:0000313" key="3">
    <source>
        <dbReference type="Proteomes" id="UP001501586"/>
    </source>
</evidence>
<feature type="transmembrane region" description="Helical" evidence="1">
    <location>
        <begin position="36"/>
        <end position="57"/>
    </location>
</feature>
<sequence>MIGAFEAARILVFLLVVSLVVAAVAWFVGIAQQRPLSAMVTWAATGIASANGFTVSVDTFTHSLSPTMLVLITWLLVLAAGRRTARALAANDRLVHNGHLTPSRRPRLVAGLALGLTYGLVTAAVSFLVGSASADLIGLLRFLLLVVSAVLLGLAAAPISEAVTARFDDAFGPRWTRSLHSSGRIFKRTAVLSAVLAFVALAAALAAGWGPALETLQVYSAPAVAGVGLGLVQTVFAPTLLVLALAWVSGAGFQLATGVTTSPYHSVDVPVANVPALAAIPQDPAGWMAALPAAVVLVGVVAVLGRRRWYTLDWAAALFAGAEIFVVALVIGLFCSGSLGPGGLDDFGVVPWLFAGAVAVELTVGLLIGCGMLRLAGRVPAAEHPAGQPG</sequence>
<feature type="transmembrane region" description="Helical" evidence="1">
    <location>
        <begin position="63"/>
        <end position="81"/>
    </location>
</feature>
<comment type="caution">
    <text evidence="2">The sequence shown here is derived from an EMBL/GenBank/DDBJ whole genome shotgun (WGS) entry which is preliminary data.</text>
</comment>
<feature type="transmembrane region" description="Helical" evidence="1">
    <location>
        <begin position="190"/>
        <end position="210"/>
    </location>
</feature>
<proteinExistence type="predicted"/>
<keyword evidence="1" id="KW-0472">Membrane</keyword>
<dbReference type="RefSeq" id="WP_236866652.1">
    <property type="nucleotide sequence ID" value="NZ_BAABAZ010000007.1"/>
</dbReference>
<feature type="transmembrane region" description="Helical" evidence="1">
    <location>
        <begin position="136"/>
        <end position="157"/>
    </location>
</feature>
<dbReference type="EMBL" id="BAABAZ010000007">
    <property type="protein sequence ID" value="GAA4285069.1"/>
    <property type="molecule type" value="Genomic_DNA"/>
</dbReference>
<keyword evidence="1" id="KW-1133">Transmembrane helix</keyword>
<feature type="transmembrane region" description="Helical" evidence="1">
    <location>
        <begin position="6"/>
        <end position="29"/>
    </location>
</feature>
<dbReference type="Proteomes" id="UP001501586">
    <property type="component" value="Unassembled WGS sequence"/>
</dbReference>
<dbReference type="Pfam" id="PF19877">
    <property type="entry name" value="DUF6350"/>
    <property type="match status" value="1"/>
</dbReference>